<dbReference type="OrthoDB" id="426718at2759"/>
<keyword evidence="10" id="KW-1185">Reference proteome</keyword>
<keyword evidence="5" id="KW-0378">Hydrolase</keyword>
<keyword evidence="3" id="KW-0150">Chloroplast</keyword>
<sequence>MMTSDENMSPRSLTHLQRLLSSPRPSPRNSIASRWRHYHGAAGWEGLLDPLDENLRRELLRYGDLVQYAYNAFHSLPDASSPSRHLSLLLPDRSYRPTRSLFATSSLSLPNAVPPWAPSSASADSSPSPSWLTQRTSWIGYVAVCDSDREVARMGRRDIVVVLRGTATCLEWAENLRTSLVPVDGEAPGGSAGDPSAPKVARGFLNLYKTPGERVPSLSDAVVGEVRRLMDVYKGEELSVTVVGHSLGAALALLVADELSACAPRAPPVAVVSFGGPRVGNRAFAERLERSRGVGVLRIVNAGDVVTRVPGLPHARNGYEHVGTELRLHTSDSPCLRPSAGPACSHDLESYLHLVDGFAGTGRPFRPDARRCIVRLLQLQRASVRASYVKRAFELGIDRKATAATGLSRSDSYGCVLSPS</sequence>
<evidence type="ECO:0000256" key="7">
    <source>
        <dbReference type="ARBA" id="ARBA00022963"/>
    </source>
</evidence>
<dbReference type="Gene3D" id="3.40.50.1820">
    <property type="entry name" value="alpha/beta hydrolase"/>
    <property type="match status" value="1"/>
</dbReference>
<reference evidence="11" key="2">
    <citation type="submission" date="2025-08" db="UniProtKB">
        <authorList>
            <consortium name="RefSeq"/>
        </authorList>
    </citation>
    <scope>IDENTIFICATION</scope>
    <source>
        <tissue evidence="11">Leaf</tissue>
    </source>
</reference>
<accession>A0A6P5EKC8</accession>
<dbReference type="GO" id="GO:0016042">
    <property type="term" value="P:lipid catabolic process"/>
    <property type="evidence" value="ECO:0007669"/>
    <property type="project" value="UniProtKB-KW"/>
</dbReference>
<dbReference type="GO" id="GO:0009507">
    <property type="term" value="C:chloroplast"/>
    <property type="evidence" value="ECO:0007669"/>
    <property type="project" value="UniProtKB-SubCell"/>
</dbReference>
<evidence type="ECO:0000256" key="1">
    <source>
        <dbReference type="ARBA" id="ARBA00004229"/>
    </source>
</evidence>
<evidence type="ECO:0000259" key="9">
    <source>
        <dbReference type="Pfam" id="PF01764"/>
    </source>
</evidence>
<keyword evidence="7" id="KW-0442">Lipid degradation</keyword>
<evidence type="ECO:0000313" key="11">
    <source>
        <dbReference type="RefSeq" id="XP_020083882.1"/>
    </source>
</evidence>
<feature type="domain" description="Fungal lipase-type" evidence="9">
    <location>
        <begin position="160"/>
        <end position="311"/>
    </location>
</feature>
<proteinExistence type="inferred from homology"/>
<dbReference type="Pfam" id="PF01764">
    <property type="entry name" value="Lipase_3"/>
    <property type="match status" value="1"/>
</dbReference>
<dbReference type="InterPro" id="IPR002921">
    <property type="entry name" value="Fungal_lipase-type"/>
</dbReference>
<evidence type="ECO:0000256" key="8">
    <source>
        <dbReference type="ARBA" id="ARBA00023098"/>
    </source>
</evidence>
<evidence type="ECO:0000256" key="3">
    <source>
        <dbReference type="ARBA" id="ARBA00022528"/>
    </source>
</evidence>
<dbReference type="CDD" id="cd00519">
    <property type="entry name" value="Lipase_3"/>
    <property type="match status" value="1"/>
</dbReference>
<protein>
    <submittedName>
        <fullName evidence="11">Phospholipase A1-Ibeta2, chloroplastic</fullName>
    </submittedName>
</protein>
<dbReference type="Proteomes" id="UP000515123">
    <property type="component" value="Linkage group 3"/>
</dbReference>
<dbReference type="GeneID" id="109707179"/>
<comment type="subcellular location">
    <subcellularLocation>
        <location evidence="1">Plastid</location>
        <location evidence="1">Chloroplast</location>
    </subcellularLocation>
</comment>
<evidence type="ECO:0000256" key="4">
    <source>
        <dbReference type="ARBA" id="ARBA00022640"/>
    </source>
</evidence>
<dbReference type="AlphaFoldDB" id="A0A6P5EKC8"/>
<dbReference type="InterPro" id="IPR029058">
    <property type="entry name" value="AB_hydrolase_fold"/>
</dbReference>
<organism evidence="10 11">
    <name type="scientific">Ananas comosus</name>
    <name type="common">Pineapple</name>
    <name type="synonym">Ananas ananas</name>
    <dbReference type="NCBI Taxonomy" id="4615"/>
    <lineage>
        <taxon>Eukaryota</taxon>
        <taxon>Viridiplantae</taxon>
        <taxon>Streptophyta</taxon>
        <taxon>Embryophyta</taxon>
        <taxon>Tracheophyta</taxon>
        <taxon>Spermatophyta</taxon>
        <taxon>Magnoliopsida</taxon>
        <taxon>Liliopsida</taxon>
        <taxon>Poales</taxon>
        <taxon>Bromeliaceae</taxon>
        <taxon>Bromelioideae</taxon>
        <taxon>Ananas</taxon>
    </lineage>
</organism>
<keyword evidence="8" id="KW-0443">Lipid metabolism</keyword>
<reference evidence="10" key="1">
    <citation type="journal article" date="2015" name="Nat. Genet.">
        <title>The pineapple genome and the evolution of CAM photosynthesis.</title>
        <authorList>
            <person name="Ming R."/>
            <person name="VanBuren R."/>
            <person name="Wai C.M."/>
            <person name="Tang H."/>
            <person name="Schatz M.C."/>
            <person name="Bowers J.E."/>
            <person name="Lyons E."/>
            <person name="Wang M.L."/>
            <person name="Chen J."/>
            <person name="Biggers E."/>
            <person name="Zhang J."/>
            <person name="Huang L."/>
            <person name="Zhang L."/>
            <person name="Miao W."/>
            <person name="Zhang J."/>
            <person name="Ye Z."/>
            <person name="Miao C."/>
            <person name="Lin Z."/>
            <person name="Wang H."/>
            <person name="Zhou H."/>
            <person name="Yim W.C."/>
            <person name="Priest H.D."/>
            <person name="Zheng C."/>
            <person name="Woodhouse M."/>
            <person name="Edger P.P."/>
            <person name="Guyot R."/>
            <person name="Guo H.B."/>
            <person name="Guo H."/>
            <person name="Zheng G."/>
            <person name="Singh R."/>
            <person name="Sharma A."/>
            <person name="Min X."/>
            <person name="Zheng Y."/>
            <person name="Lee H."/>
            <person name="Gurtowski J."/>
            <person name="Sedlazeck F.J."/>
            <person name="Harkess A."/>
            <person name="McKain M.R."/>
            <person name="Liao Z."/>
            <person name="Fang J."/>
            <person name="Liu J."/>
            <person name="Zhang X."/>
            <person name="Zhang Q."/>
            <person name="Hu W."/>
            <person name="Qin Y."/>
            <person name="Wang K."/>
            <person name="Chen L.Y."/>
            <person name="Shirley N."/>
            <person name="Lin Y.R."/>
            <person name="Liu L.Y."/>
            <person name="Hernandez A.G."/>
            <person name="Wright C.L."/>
            <person name="Bulone V."/>
            <person name="Tuskan G.A."/>
            <person name="Heath K."/>
            <person name="Zee F."/>
            <person name="Moore P.H."/>
            <person name="Sunkar R."/>
            <person name="Leebens-Mack J.H."/>
            <person name="Mockler T."/>
            <person name="Bennetzen J.L."/>
            <person name="Freeling M."/>
            <person name="Sankoff D."/>
            <person name="Paterson A.H."/>
            <person name="Zhu X."/>
            <person name="Yang X."/>
            <person name="Smith J.A."/>
            <person name="Cushman J.C."/>
            <person name="Paull R.E."/>
            <person name="Yu Q."/>
        </authorList>
    </citation>
    <scope>NUCLEOTIDE SEQUENCE [LARGE SCALE GENOMIC DNA]</scope>
    <source>
        <strain evidence="10">cv. F153</strain>
    </source>
</reference>
<evidence type="ECO:0000256" key="5">
    <source>
        <dbReference type="ARBA" id="ARBA00022801"/>
    </source>
</evidence>
<dbReference type="PANTHER" id="PTHR31403">
    <property type="entry name" value="PHOSPHOLIPASE A1-IBETA2, CHLOROPLASTIC"/>
    <property type="match status" value="1"/>
</dbReference>
<keyword evidence="4" id="KW-0934">Plastid</keyword>
<evidence type="ECO:0000313" key="10">
    <source>
        <dbReference type="Proteomes" id="UP000515123"/>
    </source>
</evidence>
<gene>
    <name evidence="11" type="primary">LOC109707179</name>
</gene>
<comment type="similarity">
    <text evidence="2">Belongs to the AB hydrolase superfamily. Lipase family.</text>
</comment>
<dbReference type="SUPFAM" id="SSF53474">
    <property type="entry name" value="alpha/beta-Hydrolases"/>
    <property type="match status" value="1"/>
</dbReference>
<dbReference type="GO" id="GO:0004620">
    <property type="term" value="F:phospholipase activity"/>
    <property type="evidence" value="ECO:0007669"/>
    <property type="project" value="UniProtKB-ARBA"/>
</dbReference>
<evidence type="ECO:0000256" key="2">
    <source>
        <dbReference type="ARBA" id="ARBA00010701"/>
    </source>
</evidence>
<dbReference type="PANTHER" id="PTHR31403:SF2">
    <property type="entry name" value="PHOSPHOLIPASE A1-IBETA2, CHLOROPLASTIC"/>
    <property type="match status" value="1"/>
</dbReference>
<name>A0A6P5EKC8_ANACO</name>
<dbReference type="RefSeq" id="XP_020083882.1">
    <property type="nucleotide sequence ID" value="XM_020228293.1"/>
</dbReference>
<keyword evidence="6" id="KW-0809">Transit peptide</keyword>
<evidence type="ECO:0000256" key="6">
    <source>
        <dbReference type="ARBA" id="ARBA00022946"/>
    </source>
</evidence>